<dbReference type="SUPFAM" id="SSF50494">
    <property type="entry name" value="Trypsin-like serine proteases"/>
    <property type="match status" value="1"/>
</dbReference>
<dbReference type="Gene3D" id="2.40.10.10">
    <property type="entry name" value="Trypsin-like serine proteases"/>
    <property type="match status" value="2"/>
</dbReference>
<keyword evidence="5 6" id="KW-0720">Serine protease</keyword>
<protein>
    <recommendedName>
        <fullName evidence="6">Serine protease</fullName>
        <ecNumber evidence="6">3.4.21.-</ecNumber>
    </recommendedName>
</protein>
<accession>A0A2A2MGU2</accession>
<dbReference type="InterPro" id="IPR050966">
    <property type="entry name" value="Glutamyl_endopeptidase"/>
</dbReference>
<evidence type="ECO:0000259" key="7">
    <source>
        <dbReference type="PROSITE" id="PS50240"/>
    </source>
</evidence>
<dbReference type="PANTHER" id="PTHR15462">
    <property type="entry name" value="SERINE PROTEASE"/>
    <property type="match status" value="1"/>
</dbReference>
<dbReference type="InterPro" id="IPR008256">
    <property type="entry name" value="Peptidase_S1B"/>
</dbReference>
<evidence type="ECO:0000313" key="9">
    <source>
        <dbReference type="Proteomes" id="UP000218796"/>
    </source>
</evidence>
<dbReference type="InterPro" id="IPR009003">
    <property type="entry name" value="Peptidase_S1_PA"/>
</dbReference>
<dbReference type="PANTHER" id="PTHR15462:SF8">
    <property type="entry name" value="SERINE PROTEASE"/>
    <property type="match status" value="1"/>
</dbReference>
<sequence>MDVKAANEKTSLKRTYSTQIFLAVINHLVKLLSKWMTAIGFRSMQLLRSITLCVPVFYCAINTLPAKADDEILTPTQQLQLFYGKDDRIKITNVTQSPWNAIGQIETESGNLCTATLITSRLVLTAGHCLLTPPGKIDPAIALRFSSHNQKWRYEITQLRTLVDPKLGKRLKADGDGWIVPSSAAPQDYGLVEIESDRLPPIEPLPLWQGNSKQLTAELKANKRLVTQAGYPQDHLDDLYSHENCLVMGWAQTGVLSHQCDTLPGDSGSPLLMTTDNGWRLIAIQSSAPAAENRALADNRAVAVTAFSDGLKRLVQQNAKPKSDQ</sequence>
<dbReference type="GO" id="GO:0006508">
    <property type="term" value="P:proteolysis"/>
    <property type="evidence" value="ECO:0007669"/>
    <property type="project" value="UniProtKB-KW"/>
</dbReference>
<name>A0A2A2MGU2_9GAMM</name>
<evidence type="ECO:0000256" key="3">
    <source>
        <dbReference type="ARBA" id="ARBA00022729"/>
    </source>
</evidence>
<dbReference type="EMBL" id="NQMS01000002">
    <property type="protein sequence ID" value="PAV97749.1"/>
    <property type="molecule type" value="Genomic_DNA"/>
</dbReference>
<dbReference type="PRINTS" id="PR00839">
    <property type="entry name" value="V8PROTEASE"/>
</dbReference>
<dbReference type="InterPro" id="IPR018114">
    <property type="entry name" value="TRYPSIN_HIS"/>
</dbReference>
<evidence type="ECO:0000256" key="1">
    <source>
        <dbReference type="ARBA" id="ARBA00008764"/>
    </source>
</evidence>
<dbReference type="GO" id="GO:0004252">
    <property type="term" value="F:serine-type endopeptidase activity"/>
    <property type="evidence" value="ECO:0007669"/>
    <property type="project" value="InterPro"/>
</dbReference>
<dbReference type="AlphaFoldDB" id="A0A2A2MGU2"/>
<keyword evidence="2 6" id="KW-0645">Protease</keyword>
<dbReference type="PROSITE" id="PS00135">
    <property type="entry name" value="TRYPSIN_SER"/>
    <property type="match status" value="1"/>
</dbReference>
<gene>
    <name evidence="8" type="ORF">CJD50_08900</name>
</gene>
<dbReference type="EC" id="3.4.21.-" evidence="6"/>
<dbReference type="PROSITE" id="PS00134">
    <property type="entry name" value="TRYPSIN_HIS"/>
    <property type="match status" value="1"/>
</dbReference>
<keyword evidence="3" id="KW-0732">Signal</keyword>
<feature type="domain" description="Peptidase S1" evidence="7">
    <location>
        <begin position="81"/>
        <end position="316"/>
    </location>
</feature>
<evidence type="ECO:0000256" key="6">
    <source>
        <dbReference type="RuleBase" id="RU004296"/>
    </source>
</evidence>
<dbReference type="Proteomes" id="UP000218796">
    <property type="component" value="Unassembled WGS sequence"/>
</dbReference>
<keyword evidence="4 6" id="KW-0378">Hydrolase</keyword>
<dbReference type="Pfam" id="PF00089">
    <property type="entry name" value="Trypsin"/>
    <property type="match status" value="1"/>
</dbReference>
<dbReference type="InterPro" id="IPR043504">
    <property type="entry name" value="Peptidase_S1_PA_chymotrypsin"/>
</dbReference>
<proteinExistence type="inferred from homology"/>
<evidence type="ECO:0000256" key="5">
    <source>
        <dbReference type="ARBA" id="ARBA00022825"/>
    </source>
</evidence>
<dbReference type="InterPro" id="IPR001254">
    <property type="entry name" value="Trypsin_dom"/>
</dbReference>
<evidence type="ECO:0000256" key="4">
    <source>
        <dbReference type="ARBA" id="ARBA00022801"/>
    </source>
</evidence>
<keyword evidence="9" id="KW-1185">Reference proteome</keyword>
<organism evidence="8 9">
    <name type="scientific">Hafnia paralvei</name>
    <dbReference type="NCBI Taxonomy" id="546367"/>
    <lineage>
        <taxon>Bacteria</taxon>
        <taxon>Pseudomonadati</taxon>
        <taxon>Pseudomonadota</taxon>
        <taxon>Gammaproteobacteria</taxon>
        <taxon>Enterobacterales</taxon>
        <taxon>Hafniaceae</taxon>
        <taxon>Hafnia</taxon>
    </lineage>
</organism>
<dbReference type="OrthoDB" id="267336at2"/>
<evidence type="ECO:0000313" key="8">
    <source>
        <dbReference type="EMBL" id="PAV97749.1"/>
    </source>
</evidence>
<comment type="similarity">
    <text evidence="1 6">Belongs to the peptidase S1B family.</text>
</comment>
<dbReference type="InterPro" id="IPR033116">
    <property type="entry name" value="TRYPSIN_SER"/>
</dbReference>
<reference evidence="8 9" key="1">
    <citation type="submission" date="2017-08" db="EMBL/GenBank/DDBJ databases">
        <title>Draft Genome Sequence of Hafnia alvei CITHA-6 Isolated from Raw Bovine Milk.</title>
        <authorList>
            <person name="Culligan E.P."/>
            <person name="Mcsweeney A."/>
            <person name="O'Doherty C."/>
            <person name="Gleeson E."/>
            <person name="O'Riordan D."/>
            <person name="Sleator R.D."/>
        </authorList>
    </citation>
    <scope>NUCLEOTIDE SEQUENCE [LARGE SCALE GENOMIC DNA]</scope>
    <source>
        <strain evidence="8 9">CITHA-6</strain>
    </source>
</reference>
<comment type="caution">
    <text evidence="8">The sequence shown here is derived from an EMBL/GenBank/DDBJ whole genome shotgun (WGS) entry which is preliminary data.</text>
</comment>
<dbReference type="PROSITE" id="PS50240">
    <property type="entry name" value="TRYPSIN_DOM"/>
    <property type="match status" value="1"/>
</dbReference>
<evidence type="ECO:0000256" key="2">
    <source>
        <dbReference type="ARBA" id="ARBA00022670"/>
    </source>
</evidence>